<organism evidence="8 9">
    <name type="scientific">Parapedobacter pyrenivorans</name>
    <dbReference type="NCBI Taxonomy" id="1305674"/>
    <lineage>
        <taxon>Bacteria</taxon>
        <taxon>Pseudomonadati</taxon>
        <taxon>Bacteroidota</taxon>
        <taxon>Sphingobacteriia</taxon>
        <taxon>Sphingobacteriales</taxon>
        <taxon>Sphingobacteriaceae</taxon>
        <taxon>Parapedobacter</taxon>
    </lineage>
</organism>
<dbReference type="EMBL" id="BMER01000001">
    <property type="protein sequence ID" value="GGG87162.1"/>
    <property type="molecule type" value="Genomic_DNA"/>
</dbReference>
<dbReference type="GO" id="GO:0046872">
    <property type="term" value="F:metal ion binding"/>
    <property type="evidence" value="ECO:0007669"/>
    <property type="project" value="UniProtKB-KW"/>
</dbReference>
<keyword evidence="3" id="KW-0479">Metal-binding</keyword>
<keyword evidence="5" id="KW-0378">Hydrolase</keyword>
<evidence type="ECO:0000256" key="1">
    <source>
        <dbReference type="ARBA" id="ARBA00001913"/>
    </source>
</evidence>
<dbReference type="PANTHER" id="PTHR45953:SF1">
    <property type="entry name" value="IDURONATE 2-SULFATASE"/>
    <property type="match status" value="1"/>
</dbReference>
<evidence type="ECO:0000313" key="8">
    <source>
        <dbReference type="EMBL" id="GGG87162.1"/>
    </source>
</evidence>
<dbReference type="PROSITE" id="PS00149">
    <property type="entry name" value="SULFATASE_2"/>
    <property type="match status" value="1"/>
</dbReference>
<evidence type="ECO:0000256" key="2">
    <source>
        <dbReference type="ARBA" id="ARBA00008779"/>
    </source>
</evidence>
<keyword evidence="4" id="KW-0732">Signal</keyword>
<dbReference type="InterPro" id="IPR017850">
    <property type="entry name" value="Alkaline_phosphatase_core_sf"/>
</dbReference>
<dbReference type="AlphaFoldDB" id="A0A917HR85"/>
<dbReference type="PANTHER" id="PTHR45953">
    <property type="entry name" value="IDURONATE 2-SULFATASE"/>
    <property type="match status" value="1"/>
</dbReference>
<dbReference type="Pfam" id="PF00884">
    <property type="entry name" value="Sulfatase"/>
    <property type="match status" value="1"/>
</dbReference>
<dbReference type="SUPFAM" id="SSF53649">
    <property type="entry name" value="Alkaline phosphatase-like"/>
    <property type="match status" value="1"/>
</dbReference>
<dbReference type="InterPro" id="IPR024607">
    <property type="entry name" value="Sulfatase_CS"/>
</dbReference>
<keyword evidence="6" id="KW-0106">Calcium</keyword>
<name>A0A917HR85_9SPHI</name>
<sequence>MGAGINRFVLLFVLALPPSGIVMGQMRGNVVGNDSSRPNVLFIAVDDLRPQLGCYGDKVAITPNIDRLAKMGVVFNRAYCQQAVCAPSRASVMTGRRPDETKVWDLKAHFRTALPDVVTLPQYFKQHGYDTRNVGKIYHDPKNAQDPISWSAPEIMAVTDVAGPKYILTENLPTEGSWKAAATECVDVPDSAYVDGKVGDAAVHLLSELKDTTFFLAVGFRRPHLPFTAPKRYWDLYEADNIPWPAHDRAPENVPAIALHNSVELRGYSDIPDIGPLSPQKIRELRHGYYASVSYIDHQIGRLIDELERQGLLANTVIVLWSDHGFHLGELDLWSKTTNFELDTRVPLIVASPLLHYQHVHTDALVELVDIYPTLADLVGLPIPPGLAGTSMAPLMENPDRAWKKAVFSQFPRPWMYKDKPEVMGYSVRTADYRYTEWIATNDKSIKAAELYYYKDGVETANLVNQAAFSEKQAVMKRLLHDGWRNARPENTGRPDLSVKN</sequence>
<dbReference type="CDD" id="cd16030">
    <property type="entry name" value="iduronate-2-sulfatase"/>
    <property type="match status" value="1"/>
</dbReference>
<evidence type="ECO:0000256" key="3">
    <source>
        <dbReference type="ARBA" id="ARBA00022723"/>
    </source>
</evidence>
<feature type="domain" description="Sulfatase N-terminal" evidence="7">
    <location>
        <begin position="38"/>
        <end position="380"/>
    </location>
</feature>
<reference evidence="8" key="2">
    <citation type="submission" date="2020-09" db="EMBL/GenBank/DDBJ databases">
        <authorList>
            <person name="Sun Q."/>
            <person name="Zhou Y."/>
        </authorList>
    </citation>
    <scope>NUCLEOTIDE SEQUENCE</scope>
    <source>
        <strain evidence="8">CGMCC 1.12195</strain>
    </source>
</reference>
<dbReference type="InterPro" id="IPR035874">
    <property type="entry name" value="IDS"/>
</dbReference>
<accession>A0A917HR85</accession>
<keyword evidence="9" id="KW-1185">Reference proteome</keyword>
<protein>
    <submittedName>
        <fullName evidence="8">Iduronate-2-sulfatase</fullName>
    </submittedName>
</protein>
<reference evidence="8" key="1">
    <citation type="journal article" date="2014" name="Int. J. Syst. Evol. Microbiol.">
        <title>Complete genome sequence of Corynebacterium casei LMG S-19264T (=DSM 44701T), isolated from a smear-ripened cheese.</title>
        <authorList>
            <consortium name="US DOE Joint Genome Institute (JGI-PGF)"/>
            <person name="Walter F."/>
            <person name="Albersmeier A."/>
            <person name="Kalinowski J."/>
            <person name="Ruckert C."/>
        </authorList>
    </citation>
    <scope>NUCLEOTIDE SEQUENCE</scope>
    <source>
        <strain evidence="8">CGMCC 1.12195</strain>
    </source>
</reference>
<evidence type="ECO:0000256" key="5">
    <source>
        <dbReference type="ARBA" id="ARBA00022801"/>
    </source>
</evidence>
<dbReference type="GO" id="GO:0004423">
    <property type="term" value="F:iduronate-2-sulfatase activity"/>
    <property type="evidence" value="ECO:0007669"/>
    <property type="project" value="InterPro"/>
</dbReference>
<dbReference type="InterPro" id="IPR000917">
    <property type="entry name" value="Sulfatase_N"/>
</dbReference>
<dbReference type="PROSITE" id="PS00523">
    <property type="entry name" value="SULFATASE_1"/>
    <property type="match status" value="1"/>
</dbReference>
<evidence type="ECO:0000256" key="4">
    <source>
        <dbReference type="ARBA" id="ARBA00022729"/>
    </source>
</evidence>
<comment type="similarity">
    <text evidence="2">Belongs to the sulfatase family.</text>
</comment>
<proteinExistence type="inferred from homology"/>
<comment type="cofactor">
    <cofactor evidence="1">
        <name>Ca(2+)</name>
        <dbReference type="ChEBI" id="CHEBI:29108"/>
    </cofactor>
</comment>
<dbReference type="Gene3D" id="3.40.720.10">
    <property type="entry name" value="Alkaline Phosphatase, subunit A"/>
    <property type="match status" value="1"/>
</dbReference>
<evidence type="ECO:0000313" key="9">
    <source>
        <dbReference type="Proteomes" id="UP000660862"/>
    </source>
</evidence>
<comment type="caution">
    <text evidence="8">The sequence shown here is derived from an EMBL/GenBank/DDBJ whole genome shotgun (WGS) entry which is preliminary data.</text>
</comment>
<gene>
    <name evidence="8" type="ORF">GCM10007415_21050</name>
</gene>
<dbReference type="GO" id="GO:0005737">
    <property type="term" value="C:cytoplasm"/>
    <property type="evidence" value="ECO:0007669"/>
    <property type="project" value="TreeGrafter"/>
</dbReference>
<evidence type="ECO:0000256" key="6">
    <source>
        <dbReference type="ARBA" id="ARBA00022837"/>
    </source>
</evidence>
<dbReference type="Proteomes" id="UP000660862">
    <property type="component" value="Unassembled WGS sequence"/>
</dbReference>
<evidence type="ECO:0000259" key="7">
    <source>
        <dbReference type="Pfam" id="PF00884"/>
    </source>
</evidence>